<organism evidence="1 2">
    <name type="scientific">Mya arenaria</name>
    <name type="common">Soft-shell clam</name>
    <dbReference type="NCBI Taxonomy" id="6604"/>
    <lineage>
        <taxon>Eukaryota</taxon>
        <taxon>Metazoa</taxon>
        <taxon>Spiralia</taxon>
        <taxon>Lophotrochozoa</taxon>
        <taxon>Mollusca</taxon>
        <taxon>Bivalvia</taxon>
        <taxon>Autobranchia</taxon>
        <taxon>Heteroconchia</taxon>
        <taxon>Euheterodonta</taxon>
        <taxon>Imparidentia</taxon>
        <taxon>Neoheterodontei</taxon>
        <taxon>Myida</taxon>
        <taxon>Myoidea</taxon>
        <taxon>Myidae</taxon>
        <taxon>Mya</taxon>
    </lineage>
</organism>
<gene>
    <name evidence="1" type="ORF">MAR_007566</name>
</gene>
<protein>
    <submittedName>
        <fullName evidence="1">Uncharacterized protein</fullName>
    </submittedName>
</protein>
<evidence type="ECO:0000313" key="2">
    <source>
        <dbReference type="Proteomes" id="UP001164746"/>
    </source>
</evidence>
<keyword evidence="2" id="KW-1185">Reference proteome</keyword>
<evidence type="ECO:0000313" key="1">
    <source>
        <dbReference type="EMBL" id="WAQ95095.1"/>
    </source>
</evidence>
<proteinExistence type="predicted"/>
<accession>A0ABY7DFG6</accession>
<reference evidence="1" key="1">
    <citation type="submission" date="2022-11" db="EMBL/GenBank/DDBJ databases">
        <title>Centuries of genome instability and evolution in soft-shell clam transmissible cancer (bioRxiv).</title>
        <authorList>
            <person name="Hart S.F.M."/>
            <person name="Yonemitsu M.A."/>
            <person name="Giersch R.M."/>
            <person name="Beal B.F."/>
            <person name="Arriagada G."/>
            <person name="Davis B.W."/>
            <person name="Ostrander E.A."/>
            <person name="Goff S.P."/>
            <person name="Metzger M.J."/>
        </authorList>
    </citation>
    <scope>NUCLEOTIDE SEQUENCE</scope>
    <source>
        <strain evidence="1">MELC-2E11</strain>
        <tissue evidence="1">Siphon/mantle</tissue>
    </source>
</reference>
<sequence>MPTWTRYNTQLPYIRRGRMNGYATKTLAYGAPDIVKKIYTGQLPMTYFNDICYGRKSTPQEFQYSTPLMNRVKELWEPKSVSQEQGRHVLMDIQDARVRRYNQIESQCARKRMIRCKRTEAALMRKAEITPRGVQAYLVRLEREKEKLDERIRERKCGRRKGSTM</sequence>
<dbReference type="EMBL" id="CP111012">
    <property type="protein sequence ID" value="WAQ95095.1"/>
    <property type="molecule type" value="Genomic_DNA"/>
</dbReference>
<dbReference type="Proteomes" id="UP001164746">
    <property type="component" value="Chromosome 1"/>
</dbReference>
<name>A0ABY7DFG6_MYAAR</name>